<keyword evidence="2" id="KW-1185">Reference proteome</keyword>
<dbReference type="EMBL" id="JAWDJW010009335">
    <property type="protein sequence ID" value="KAK3059519.1"/>
    <property type="molecule type" value="Genomic_DNA"/>
</dbReference>
<organism evidence="1 2">
    <name type="scientific">Coniosporium uncinatum</name>
    <dbReference type="NCBI Taxonomy" id="93489"/>
    <lineage>
        <taxon>Eukaryota</taxon>
        <taxon>Fungi</taxon>
        <taxon>Dikarya</taxon>
        <taxon>Ascomycota</taxon>
        <taxon>Pezizomycotina</taxon>
        <taxon>Dothideomycetes</taxon>
        <taxon>Dothideomycetes incertae sedis</taxon>
        <taxon>Coniosporium</taxon>
    </lineage>
</organism>
<evidence type="ECO:0000313" key="1">
    <source>
        <dbReference type="EMBL" id="KAK3059519.1"/>
    </source>
</evidence>
<protein>
    <submittedName>
        <fullName evidence="1">Uncharacterized protein</fullName>
    </submittedName>
</protein>
<name>A0ACC3CZ94_9PEZI</name>
<accession>A0ACC3CZ94</accession>
<reference evidence="1" key="1">
    <citation type="submission" date="2024-09" db="EMBL/GenBank/DDBJ databases">
        <title>Black Yeasts Isolated from many extreme environments.</title>
        <authorList>
            <person name="Coleine C."/>
            <person name="Stajich J.E."/>
            <person name="Selbmann L."/>
        </authorList>
    </citation>
    <scope>NUCLEOTIDE SEQUENCE</scope>
    <source>
        <strain evidence="1">CCFEE 5737</strain>
    </source>
</reference>
<proteinExistence type="predicted"/>
<dbReference type="Proteomes" id="UP001186974">
    <property type="component" value="Unassembled WGS sequence"/>
</dbReference>
<gene>
    <name evidence="1" type="ORF">LTS18_010683</name>
</gene>
<sequence length="189" mass="20535">MTRARSSTGATADRLSTLQHQQIQAGVSRTPKPDMEDQLPTPPADIDPNILQSSEAKRKKHPNAAATLTFHSLRGGQWTYFHLSMYSSPPSPAASTFDAITARTHLTSALRQFLGLHGQAIPVDIIKMEGQDVWIRVPMDDASAVQAAVSGWTGGNTIAEDGRTIGWRVKERDEWVGRLGCGDGQDLFG</sequence>
<comment type="caution">
    <text evidence="1">The sequence shown here is derived from an EMBL/GenBank/DDBJ whole genome shotgun (WGS) entry which is preliminary data.</text>
</comment>
<evidence type="ECO:0000313" key="2">
    <source>
        <dbReference type="Proteomes" id="UP001186974"/>
    </source>
</evidence>